<evidence type="ECO:0000313" key="21">
    <source>
        <dbReference type="EMBL" id="ACK71248.1"/>
    </source>
</evidence>
<dbReference type="SUPFAM" id="SSF47384">
    <property type="entry name" value="Homodimeric domain of signal transducing histidine kinase"/>
    <property type="match status" value="1"/>
</dbReference>
<dbReference type="Pfam" id="PF01627">
    <property type="entry name" value="Hpt"/>
    <property type="match status" value="1"/>
</dbReference>
<dbReference type="SMART" id="SM00448">
    <property type="entry name" value="REC"/>
    <property type="match status" value="2"/>
</dbReference>
<dbReference type="InterPro" id="IPR008207">
    <property type="entry name" value="Sig_transdc_His_kin_Hpt_dom"/>
</dbReference>
<feature type="domain" description="Response regulatory" evidence="19">
    <location>
        <begin position="674"/>
        <end position="791"/>
    </location>
</feature>
<keyword evidence="5" id="KW-1003">Cell membrane</keyword>
<dbReference type="SMART" id="SM00387">
    <property type="entry name" value="HATPase_c"/>
    <property type="match status" value="1"/>
</dbReference>
<dbReference type="SUPFAM" id="SSF55874">
    <property type="entry name" value="ATPase domain of HSP90 chaperone/DNA topoisomerase II/histidine kinase"/>
    <property type="match status" value="1"/>
</dbReference>
<keyword evidence="7 17" id="KW-0812">Transmembrane</keyword>
<dbReference type="CDD" id="cd00082">
    <property type="entry name" value="HisKA"/>
    <property type="match status" value="1"/>
</dbReference>
<keyword evidence="13 17" id="KW-0472">Membrane</keyword>
<dbReference type="Proteomes" id="UP000002384">
    <property type="component" value="Chromosome"/>
</dbReference>
<dbReference type="CDD" id="cd17546">
    <property type="entry name" value="REC_hyHK_CKI1_RcsC-like"/>
    <property type="match status" value="2"/>
</dbReference>
<evidence type="ECO:0000256" key="17">
    <source>
        <dbReference type="SAM" id="Phobius"/>
    </source>
</evidence>
<dbReference type="GO" id="GO:0005886">
    <property type="term" value="C:plasma membrane"/>
    <property type="evidence" value="ECO:0007669"/>
    <property type="project" value="UniProtKB-SubCell"/>
</dbReference>
<feature type="domain" description="Histidine kinase" evidence="18">
    <location>
        <begin position="279"/>
        <end position="511"/>
    </location>
</feature>
<dbReference type="Pfam" id="PF02518">
    <property type="entry name" value="HATPase_c"/>
    <property type="match status" value="1"/>
</dbReference>
<dbReference type="PROSITE" id="PS50110">
    <property type="entry name" value="RESPONSE_REGULATORY"/>
    <property type="match status" value="2"/>
</dbReference>
<dbReference type="InterPro" id="IPR004358">
    <property type="entry name" value="Sig_transdc_His_kin-like_C"/>
</dbReference>
<keyword evidence="9 21" id="KW-0418">Kinase</keyword>
<evidence type="ECO:0000256" key="12">
    <source>
        <dbReference type="ARBA" id="ARBA00023012"/>
    </source>
</evidence>
<dbReference type="FunFam" id="3.30.565.10:FF:000010">
    <property type="entry name" value="Sensor histidine kinase RcsC"/>
    <property type="match status" value="1"/>
</dbReference>
<feature type="modified residue" description="4-aspartylphosphate" evidence="16">
    <location>
        <position position="723"/>
    </location>
</feature>
<reference evidence="22" key="1">
    <citation type="journal article" date="2011" name="MBio">
        <title>Novel metabolic attributes of the genus Cyanothece, comprising a group of unicellular nitrogen-fixing Cyanobacteria.</title>
        <authorList>
            <person name="Bandyopadhyay A."/>
            <person name="Elvitigala T."/>
            <person name="Welsh E."/>
            <person name="Stockel J."/>
            <person name="Liberton M."/>
            <person name="Min H."/>
            <person name="Sherman L.A."/>
            <person name="Pakrasi H.B."/>
        </authorList>
    </citation>
    <scope>NUCLEOTIDE SEQUENCE [LARGE SCALE GENOMIC DNA]</scope>
    <source>
        <strain evidence="22">PCC 7424</strain>
    </source>
</reference>
<keyword evidence="10" id="KW-0067">ATP-binding</keyword>
<dbReference type="eggNOG" id="COG2205">
    <property type="taxonomic scope" value="Bacteria"/>
</dbReference>
<evidence type="ECO:0000256" key="9">
    <source>
        <dbReference type="ARBA" id="ARBA00022777"/>
    </source>
</evidence>
<dbReference type="InterPro" id="IPR003594">
    <property type="entry name" value="HATPase_dom"/>
</dbReference>
<dbReference type="SUPFAM" id="SSF52172">
    <property type="entry name" value="CheY-like"/>
    <property type="match status" value="2"/>
</dbReference>
<dbReference type="CDD" id="cd16922">
    <property type="entry name" value="HATPase_EvgS-ArcB-TorS-like"/>
    <property type="match status" value="1"/>
</dbReference>
<feature type="domain" description="Response regulatory" evidence="19">
    <location>
        <begin position="531"/>
        <end position="648"/>
    </location>
</feature>
<proteinExistence type="inferred from homology"/>
<keyword evidence="6 16" id="KW-0597">Phosphoprotein</keyword>
<gene>
    <name evidence="21" type="ordered locus">PCC7424_2842</name>
</gene>
<dbReference type="SMART" id="SM00388">
    <property type="entry name" value="HisKA"/>
    <property type="match status" value="1"/>
</dbReference>
<dbReference type="GO" id="GO:0000155">
    <property type="term" value="F:phosphorelay sensor kinase activity"/>
    <property type="evidence" value="ECO:0007669"/>
    <property type="project" value="InterPro"/>
</dbReference>
<evidence type="ECO:0000256" key="4">
    <source>
        <dbReference type="ARBA" id="ARBA00012438"/>
    </source>
</evidence>
<dbReference type="InterPro" id="IPR036890">
    <property type="entry name" value="HATPase_C_sf"/>
</dbReference>
<dbReference type="eggNOG" id="COG0642">
    <property type="taxonomic scope" value="Bacteria"/>
</dbReference>
<evidence type="ECO:0000256" key="15">
    <source>
        <dbReference type="PROSITE-ProRule" id="PRU00110"/>
    </source>
</evidence>
<dbReference type="HOGENOM" id="CLU_000445_104_15_3"/>
<comment type="subcellular location">
    <subcellularLocation>
        <location evidence="2">Cell membrane</location>
        <topology evidence="2">Multi-pass membrane protein</topology>
    </subcellularLocation>
</comment>
<evidence type="ECO:0000256" key="16">
    <source>
        <dbReference type="PROSITE-ProRule" id="PRU00169"/>
    </source>
</evidence>
<dbReference type="GO" id="GO:0005524">
    <property type="term" value="F:ATP binding"/>
    <property type="evidence" value="ECO:0007669"/>
    <property type="project" value="UniProtKB-KW"/>
</dbReference>
<evidence type="ECO:0000259" key="19">
    <source>
        <dbReference type="PROSITE" id="PS50110"/>
    </source>
</evidence>
<accession>B7K8Q0</accession>
<dbReference type="Pfam" id="PF00072">
    <property type="entry name" value="Response_reg"/>
    <property type="match status" value="2"/>
</dbReference>
<evidence type="ECO:0000259" key="20">
    <source>
        <dbReference type="PROSITE" id="PS50894"/>
    </source>
</evidence>
<dbReference type="Gene3D" id="1.20.120.160">
    <property type="entry name" value="HPT domain"/>
    <property type="match status" value="1"/>
</dbReference>
<evidence type="ECO:0000313" key="22">
    <source>
        <dbReference type="Proteomes" id="UP000002384"/>
    </source>
</evidence>
<dbReference type="STRING" id="65393.PCC7424_2842"/>
<evidence type="ECO:0000256" key="5">
    <source>
        <dbReference type="ARBA" id="ARBA00022475"/>
    </source>
</evidence>
<evidence type="ECO:0000256" key="6">
    <source>
        <dbReference type="ARBA" id="ARBA00022553"/>
    </source>
</evidence>
<keyword evidence="8" id="KW-0547">Nucleotide-binding</keyword>
<protein>
    <recommendedName>
        <fullName evidence="14">Circadian input-output histidine kinase CikA</fullName>
        <ecNumber evidence="4">2.7.13.3</ecNumber>
    </recommendedName>
</protein>
<evidence type="ECO:0000256" key="2">
    <source>
        <dbReference type="ARBA" id="ARBA00004651"/>
    </source>
</evidence>
<dbReference type="InterPro" id="IPR001789">
    <property type="entry name" value="Sig_transdc_resp-reg_receiver"/>
</dbReference>
<feature type="modified residue" description="4-aspartylphosphate" evidence="16">
    <location>
        <position position="581"/>
    </location>
</feature>
<dbReference type="InterPro" id="IPR005467">
    <property type="entry name" value="His_kinase_dom"/>
</dbReference>
<evidence type="ECO:0000256" key="10">
    <source>
        <dbReference type="ARBA" id="ARBA00022840"/>
    </source>
</evidence>
<dbReference type="PROSITE" id="PS50894">
    <property type="entry name" value="HPT"/>
    <property type="match status" value="1"/>
</dbReference>
<keyword evidence="11 17" id="KW-1133">Transmembrane helix</keyword>
<dbReference type="Gene3D" id="1.10.287.130">
    <property type="match status" value="1"/>
</dbReference>
<dbReference type="Gene3D" id="3.30.565.10">
    <property type="entry name" value="Histidine kinase-like ATPase, C-terminal domain"/>
    <property type="match status" value="1"/>
</dbReference>
<feature type="transmembrane region" description="Helical" evidence="17">
    <location>
        <begin position="179"/>
        <end position="197"/>
    </location>
</feature>
<keyword evidence="12" id="KW-0902">Two-component regulatory system</keyword>
<dbReference type="PANTHER" id="PTHR45339">
    <property type="entry name" value="HYBRID SIGNAL TRANSDUCTION HISTIDINE KINASE J"/>
    <property type="match status" value="1"/>
</dbReference>
<evidence type="ECO:0000256" key="13">
    <source>
        <dbReference type="ARBA" id="ARBA00023136"/>
    </source>
</evidence>
<evidence type="ECO:0000256" key="14">
    <source>
        <dbReference type="ARBA" id="ARBA00074306"/>
    </source>
</evidence>
<evidence type="ECO:0000256" key="1">
    <source>
        <dbReference type="ARBA" id="ARBA00000085"/>
    </source>
</evidence>
<dbReference type="InterPro" id="IPR003661">
    <property type="entry name" value="HisK_dim/P_dom"/>
</dbReference>
<dbReference type="AlphaFoldDB" id="B7K8Q0"/>
<evidence type="ECO:0000256" key="3">
    <source>
        <dbReference type="ARBA" id="ARBA00006402"/>
    </source>
</evidence>
<comment type="catalytic activity">
    <reaction evidence="1">
        <text>ATP + protein L-histidine = ADP + protein N-phospho-L-histidine.</text>
        <dbReference type="EC" id="2.7.13.3"/>
    </reaction>
</comment>
<name>B7K8Q0_GLOC7</name>
<sequence length="936" mass="105310">MRNIKRKLGKLQSNMTLRYLGLTSLFIVGIQTLFAVGQVRWAYQQKLESLEERVGDIGNLLGAFRQESTLTLDDTTLARLLNQLSLEEELVYGIVQDAQGAPIGIFLNKKSPVLPVILQNEPTKNLELSELINTLNQDGKVREIRQPILVDNHKIGQIRIGYVSGKIHQEIFNQAENTLIASVCLSGILIAIIYFLFSQEIYLPLQNLVGWAKQETHKTIDIPEEEFINEIEFLKWLIQTLSEKQDLLDQQHLSSEQESQTSLHLLQQESLAKSQFLAMVGHELRTPLNAVTGMTGLLLDTKLTNQQREFINIIRNSGETLLTMINNILDFAKIEANKLELEETPFELGQSIEEALHLFVPQASERKLELAYLIEPHTPNAIIGDVTRLKQILVNLLSNAVKFTESGEVVVYVNATPVTQHPVTPQKDKSSPLYEIRFAVKDSGIGIPREKMDRLFKSFSQVDASTSRKYGGTGLGLAISKRLTEMMGGKMWFHSVEGKGSTFYFTVIAQAAPSSSLANSPSAEEMLGGKRMLIVDDIITNQKILTHQANSWGMLTCSVQSAPKALEWLKQGWAFDVVILDMNMPKIDGLTLAQEIRNLPHCKRLPLVLLSSLGKPEMTEKVEKIEFAAILTKPIQQAQLYDVLVRVLREKPIIVNHGLTDSEHPRLADTLPLRILVAEDINVNQEVIRLQLEKLGYLPDIVSNGVEVLEALRRHPYDVILMDVRMPEMDGMSATHQIRKEWMPNVRPRIIAMTADAMQGDREKCLESGMDDYISKPIRLEELHRAISKCSRILDKPPAIDRKILKDLQQMAGQRAAQVLKELIKSYLEDTPNRLEAISLAIRENNSENLRQETHGLRSASLQLGAIQLAHLCQELETLARGGTVLGATEKLSVITTEYQRVCQTLNDEIQQIQFPLTPNSKNVSKTSLYTLNDQN</sequence>
<keyword evidence="22" id="KW-1185">Reference proteome</keyword>
<dbReference type="EMBL" id="CP001291">
    <property type="protein sequence ID" value="ACK71248.1"/>
    <property type="molecule type" value="Genomic_DNA"/>
</dbReference>
<feature type="modified residue" description="Phosphohistidine" evidence="15">
    <location>
        <position position="855"/>
    </location>
</feature>
<feature type="domain" description="HPt" evidence="20">
    <location>
        <begin position="816"/>
        <end position="920"/>
    </location>
</feature>
<dbReference type="KEGG" id="cyc:PCC7424_2842"/>
<dbReference type="OrthoDB" id="5389090at2"/>
<dbReference type="PROSITE" id="PS50109">
    <property type="entry name" value="HIS_KIN"/>
    <property type="match status" value="1"/>
</dbReference>
<dbReference type="SUPFAM" id="SSF47226">
    <property type="entry name" value="Histidine-containing phosphotransfer domain, HPT domain"/>
    <property type="match status" value="1"/>
</dbReference>
<dbReference type="Pfam" id="PF00512">
    <property type="entry name" value="HisKA"/>
    <property type="match status" value="1"/>
</dbReference>
<dbReference type="PANTHER" id="PTHR45339:SF1">
    <property type="entry name" value="HYBRID SIGNAL TRANSDUCTION HISTIDINE KINASE J"/>
    <property type="match status" value="1"/>
</dbReference>
<evidence type="ECO:0000256" key="7">
    <source>
        <dbReference type="ARBA" id="ARBA00022692"/>
    </source>
</evidence>
<dbReference type="InterPro" id="IPR036097">
    <property type="entry name" value="HisK_dim/P_sf"/>
</dbReference>
<dbReference type="RefSeq" id="WP_015954848.1">
    <property type="nucleotide sequence ID" value="NC_011729.1"/>
</dbReference>
<organism evidence="21 22">
    <name type="scientific">Gloeothece citriformis (strain PCC 7424)</name>
    <name type="common">Cyanothece sp. (strain PCC 7424)</name>
    <dbReference type="NCBI Taxonomy" id="65393"/>
    <lineage>
        <taxon>Bacteria</taxon>
        <taxon>Bacillati</taxon>
        <taxon>Cyanobacteriota</taxon>
        <taxon>Cyanophyceae</taxon>
        <taxon>Oscillatoriophycideae</taxon>
        <taxon>Chroococcales</taxon>
        <taxon>Aphanothecaceae</taxon>
        <taxon>Gloeothece</taxon>
        <taxon>Gloeothece citriformis</taxon>
    </lineage>
</organism>
<dbReference type="InterPro" id="IPR011006">
    <property type="entry name" value="CheY-like_superfamily"/>
</dbReference>
<dbReference type="EC" id="2.7.13.3" evidence="4"/>
<dbReference type="Gene3D" id="3.40.50.2300">
    <property type="match status" value="2"/>
</dbReference>
<evidence type="ECO:0000256" key="11">
    <source>
        <dbReference type="ARBA" id="ARBA00022989"/>
    </source>
</evidence>
<evidence type="ECO:0000256" key="8">
    <source>
        <dbReference type="ARBA" id="ARBA00022741"/>
    </source>
</evidence>
<dbReference type="InterPro" id="IPR036641">
    <property type="entry name" value="HPT_dom_sf"/>
</dbReference>
<dbReference type="PRINTS" id="PR00344">
    <property type="entry name" value="BCTRLSENSOR"/>
</dbReference>
<evidence type="ECO:0000259" key="18">
    <source>
        <dbReference type="PROSITE" id="PS50109"/>
    </source>
</evidence>
<comment type="similarity">
    <text evidence="3">In the N-terminal section; belongs to the phytochrome family.</text>
</comment>
<keyword evidence="21" id="KW-0808">Transferase</keyword>